<dbReference type="InterPro" id="IPR020904">
    <property type="entry name" value="Sc_DH/Rdtase_CS"/>
</dbReference>
<evidence type="ECO:0000256" key="3">
    <source>
        <dbReference type="RuleBase" id="RU000363"/>
    </source>
</evidence>
<dbReference type="PANTHER" id="PTHR43313">
    <property type="entry name" value="SHORT-CHAIN DEHYDROGENASE/REDUCTASE FAMILY 9C"/>
    <property type="match status" value="1"/>
</dbReference>
<feature type="transmembrane region" description="Helical" evidence="4">
    <location>
        <begin position="12"/>
        <end position="31"/>
    </location>
</feature>
<dbReference type="GO" id="GO:0008202">
    <property type="term" value="P:steroid metabolic process"/>
    <property type="evidence" value="ECO:0007669"/>
    <property type="project" value="TreeGrafter"/>
</dbReference>
<reference evidence="5 6" key="1">
    <citation type="submission" date="2019-08" db="EMBL/GenBank/DDBJ databases">
        <title>A chromosome-level genome assembly, high-density linkage maps, and genome scans reveal the genomic architecture of hybrid incompatibilities underlying speciation via character displacement in darters (Percidae: Etheostominae).</title>
        <authorList>
            <person name="Moran R.L."/>
            <person name="Catchen J.M."/>
            <person name="Fuller R.C."/>
        </authorList>
    </citation>
    <scope>NUCLEOTIDE SEQUENCE [LARGE SCALE GENOMIC DNA]</scope>
    <source>
        <strain evidence="5">EspeVRDwgs_2016</strain>
        <tissue evidence="5">Muscle</tissue>
    </source>
</reference>
<evidence type="ECO:0000256" key="4">
    <source>
        <dbReference type="SAM" id="Phobius"/>
    </source>
</evidence>
<dbReference type="AlphaFoldDB" id="A0A5J5CKU8"/>
<dbReference type="InterPro" id="IPR002347">
    <property type="entry name" value="SDR_fam"/>
</dbReference>
<evidence type="ECO:0000313" key="5">
    <source>
        <dbReference type="EMBL" id="KAA8580721.1"/>
    </source>
</evidence>
<keyword evidence="4" id="KW-0472">Membrane</keyword>
<keyword evidence="4" id="KW-0812">Transmembrane</keyword>
<dbReference type="FunFam" id="3.40.50.720:FF:000074">
    <property type="entry name" value="Retinol dehydrogenase type 1"/>
    <property type="match status" value="1"/>
</dbReference>
<evidence type="ECO:0000256" key="2">
    <source>
        <dbReference type="ARBA" id="ARBA00023002"/>
    </source>
</evidence>
<accession>A0A5J5CKU8</accession>
<gene>
    <name evidence="5" type="ORF">FQN60_013679</name>
</gene>
<comment type="caution">
    <text evidence="5">The sequence shown here is derived from an EMBL/GenBank/DDBJ whole genome shotgun (WGS) entry which is preliminary data.</text>
</comment>
<evidence type="ECO:0000256" key="1">
    <source>
        <dbReference type="ARBA" id="ARBA00006484"/>
    </source>
</evidence>
<comment type="similarity">
    <text evidence="1 3">Belongs to the short-chain dehydrogenases/reductases (SDR) family.</text>
</comment>
<keyword evidence="2" id="KW-0560">Oxidoreductase</keyword>
<evidence type="ECO:0000313" key="6">
    <source>
        <dbReference type="Proteomes" id="UP000327493"/>
    </source>
</evidence>
<dbReference type="PRINTS" id="PR00081">
    <property type="entry name" value="GDHRDH"/>
</dbReference>
<dbReference type="Gene3D" id="3.40.50.720">
    <property type="entry name" value="NAD(P)-binding Rossmann-like Domain"/>
    <property type="match status" value="1"/>
</dbReference>
<sequence>MAPLSVFRVSLLVSFSVFLTVVLGFGLPALLNVAMGMLGLPETSVTECIVVLYLLFVLYVATPRIPRGFVEVKGKAVFVTGCDSGFGHALAKHLHKLGFTVFAGCLFKDKGGEGAKELEEFHSDRMKVVQLDVCSEEQVDQAVEYIKDNLKDSESGTTTFFPLWQSVTGHDPGLWAVVNNAGVSTFGEVEFTSMETYKQVSEVNLWGTIRVTKAVLPLIRRAKGRVVNLASMYARMGNSLRSPYCVSKYGVEAFSDCLRYEMKTWGVKVSIIEPGNFIVATGILTRDIVASTANKLWSEAPSHVKEDYGKAHFEQHMALMRSYCNSGQRDVSPVLDDITDAIISKRPYTRYNPMEPHWWIRLQLMTHLPAAISDFFYF</sequence>
<proteinExistence type="inferred from homology"/>
<name>A0A5J5CKU8_9PERO</name>
<dbReference type="EMBL" id="VOFY01000022">
    <property type="protein sequence ID" value="KAA8580721.1"/>
    <property type="molecule type" value="Genomic_DNA"/>
</dbReference>
<dbReference type="PROSITE" id="PS00061">
    <property type="entry name" value="ADH_SHORT"/>
    <property type="match status" value="1"/>
</dbReference>
<dbReference type="InterPro" id="IPR036291">
    <property type="entry name" value="NAD(P)-bd_dom_sf"/>
</dbReference>
<dbReference type="GO" id="GO:0016491">
    <property type="term" value="F:oxidoreductase activity"/>
    <property type="evidence" value="ECO:0007669"/>
    <property type="project" value="UniProtKB-KW"/>
</dbReference>
<dbReference type="PRINTS" id="PR00080">
    <property type="entry name" value="SDRFAMILY"/>
</dbReference>
<dbReference type="Proteomes" id="UP000327493">
    <property type="component" value="Chromosome 22"/>
</dbReference>
<dbReference type="SUPFAM" id="SSF51735">
    <property type="entry name" value="NAD(P)-binding Rossmann-fold domains"/>
    <property type="match status" value="1"/>
</dbReference>
<evidence type="ECO:0008006" key="7">
    <source>
        <dbReference type="Google" id="ProtNLM"/>
    </source>
</evidence>
<organism evidence="5 6">
    <name type="scientific">Etheostoma spectabile</name>
    <name type="common">orangethroat darter</name>
    <dbReference type="NCBI Taxonomy" id="54343"/>
    <lineage>
        <taxon>Eukaryota</taxon>
        <taxon>Metazoa</taxon>
        <taxon>Chordata</taxon>
        <taxon>Craniata</taxon>
        <taxon>Vertebrata</taxon>
        <taxon>Euteleostomi</taxon>
        <taxon>Actinopterygii</taxon>
        <taxon>Neopterygii</taxon>
        <taxon>Teleostei</taxon>
        <taxon>Neoteleostei</taxon>
        <taxon>Acanthomorphata</taxon>
        <taxon>Eupercaria</taxon>
        <taxon>Perciformes</taxon>
        <taxon>Percoidei</taxon>
        <taxon>Percidae</taxon>
        <taxon>Etheostomatinae</taxon>
        <taxon>Etheostoma</taxon>
    </lineage>
</organism>
<keyword evidence="6" id="KW-1185">Reference proteome</keyword>
<dbReference type="Pfam" id="PF00106">
    <property type="entry name" value="adh_short"/>
    <property type="match status" value="2"/>
</dbReference>
<protein>
    <recommendedName>
        <fullName evidence="7">3-hydroxybutyrate dehydrogenase</fullName>
    </recommendedName>
</protein>
<keyword evidence="4" id="KW-1133">Transmembrane helix</keyword>
<dbReference type="PANTHER" id="PTHR43313:SF36">
    <property type="entry name" value="D-BETA-HYDROXYBUTYRATE DEHYDROGENASE, MITOCHONDRIAL"/>
    <property type="match status" value="1"/>
</dbReference>